<dbReference type="SUPFAM" id="SSF53697">
    <property type="entry name" value="SIS domain"/>
    <property type="match status" value="1"/>
</dbReference>
<organism evidence="2 3">
    <name type="scientific">Georgenia thermotolerans</name>
    <dbReference type="NCBI Taxonomy" id="527326"/>
    <lineage>
        <taxon>Bacteria</taxon>
        <taxon>Bacillati</taxon>
        <taxon>Actinomycetota</taxon>
        <taxon>Actinomycetes</taxon>
        <taxon>Micrococcales</taxon>
        <taxon>Bogoriellaceae</taxon>
        <taxon>Georgenia</taxon>
    </lineage>
</organism>
<proteinExistence type="predicted"/>
<reference evidence="2 3" key="1">
    <citation type="submission" date="2019-10" db="EMBL/GenBank/DDBJ databases">
        <title>Georgenia wutianyii sp. nov. and Georgenia yuyongxinii sp. nov. isolated from plateau pika (Ochotona curzoniae) in the Qinghai-Tibet plateau of China.</title>
        <authorList>
            <person name="Tian Z."/>
        </authorList>
    </citation>
    <scope>NUCLEOTIDE SEQUENCE [LARGE SCALE GENOMIC DNA]</scope>
    <source>
        <strain evidence="2 3">DSM 21501</strain>
    </source>
</reference>
<evidence type="ECO:0000313" key="2">
    <source>
        <dbReference type="EMBL" id="KAE8765948.1"/>
    </source>
</evidence>
<dbReference type="InterPro" id="IPR001347">
    <property type="entry name" value="SIS_dom"/>
</dbReference>
<protein>
    <submittedName>
        <fullName evidence="2">SIS domain-containing protein</fullName>
    </submittedName>
</protein>
<gene>
    <name evidence="2" type="ORF">GB883_01625</name>
</gene>
<dbReference type="GO" id="GO:1901135">
    <property type="term" value="P:carbohydrate derivative metabolic process"/>
    <property type="evidence" value="ECO:0007669"/>
    <property type="project" value="InterPro"/>
</dbReference>
<dbReference type="PANTHER" id="PTHR42745">
    <property type="match status" value="1"/>
</dbReference>
<dbReference type="AlphaFoldDB" id="A0A7J5UUJ3"/>
<evidence type="ECO:0000313" key="3">
    <source>
        <dbReference type="Proteomes" id="UP000451860"/>
    </source>
</evidence>
<keyword evidence="3" id="KW-1185">Reference proteome</keyword>
<dbReference type="CDD" id="cd05014">
    <property type="entry name" value="SIS_Kpsf"/>
    <property type="match status" value="1"/>
</dbReference>
<feature type="domain" description="SIS" evidence="1">
    <location>
        <begin position="37"/>
        <end position="180"/>
    </location>
</feature>
<dbReference type="PANTHER" id="PTHR42745:SF1">
    <property type="entry name" value="ARABINOSE 5-PHOSPHATE ISOMERASE KDSD"/>
    <property type="match status" value="1"/>
</dbReference>
<dbReference type="InterPro" id="IPR046348">
    <property type="entry name" value="SIS_dom_sf"/>
</dbReference>
<name>A0A7J5UUJ3_9MICO</name>
<dbReference type="InterPro" id="IPR035474">
    <property type="entry name" value="SIS_Kpsf"/>
</dbReference>
<dbReference type="Pfam" id="PF01380">
    <property type="entry name" value="SIS"/>
    <property type="match status" value="1"/>
</dbReference>
<comment type="caution">
    <text evidence="2">The sequence shown here is derived from an EMBL/GenBank/DDBJ whole genome shotgun (WGS) entry which is preliminary data.</text>
</comment>
<dbReference type="RefSeq" id="WP_152202395.1">
    <property type="nucleotide sequence ID" value="NZ_VUKF01000013.1"/>
</dbReference>
<dbReference type="GO" id="GO:0097367">
    <property type="term" value="F:carbohydrate derivative binding"/>
    <property type="evidence" value="ECO:0007669"/>
    <property type="project" value="InterPro"/>
</dbReference>
<dbReference type="Gene3D" id="3.40.50.10490">
    <property type="entry name" value="Glucose-6-phosphate isomerase like protein, domain 1"/>
    <property type="match status" value="1"/>
</dbReference>
<dbReference type="EMBL" id="WHJE01000003">
    <property type="protein sequence ID" value="KAE8765948.1"/>
    <property type="molecule type" value="Genomic_DNA"/>
</dbReference>
<dbReference type="OrthoDB" id="9762536at2"/>
<accession>A0A7J5UUJ3</accession>
<dbReference type="PROSITE" id="PS51464">
    <property type="entry name" value="SIS"/>
    <property type="match status" value="1"/>
</dbReference>
<dbReference type="InterPro" id="IPR050986">
    <property type="entry name" value="GutQ/KpsF_isomerases"/>
</dbReference>
<evidence type="ECO:0000259" key="1">
    <source>
        <dbReference type="PROSITE" id="PS51464"/>
    </source>
</evidence>
<dbReference type="Proteomes" id="UP000451860">
    <property type="component" value="Unassembled WGS sequence"/>
</dbReference>
<sequence length="216" mass="22316">MTTNPTATLAAARDVIRREGAGVLSVAEQVDETFLRVVDLLLECRGKVFVTGSGTSGAVARRMAHLLSVCGTPALFLPGMDALHGTMGAVAHGDVLITISHGGESDELNQLSERVQRRGVPVIALTAQAQSTLGRLADVTVIVDAGPDVDPGGLVAMGSTLVAAVWGDALAYILMRARGYGWEEVLFTHPAGAVGRRTAAPEALPGLEPAADAREG</sequence>